<organism evidence="2 3">
    <name type="scientific">Chitinophaga niastensis</name>
    <dbReference type="NCBI Taxonomy" id="536980"/>
    <lineage>
        <taxon>Bacteria</taxon>
        <taxon>Pseudomonadati</taxon>
        <taxon>Bacteroidota</taxon>
        <taxon>Chitinophagia</taxon>
        <taxon>Chitinophagales</taxon>
        <taxon>Chitinophagaceae</taxon>
        <taxon>Chitinophaga</taxon>
    </lineage>
</organism>
<comment type="caution">
    <text evidence="2">The sequence shown here is derived from an EMBL/GenBank/DDBJ whole genome shotgun (WGS) entry which is preliminary data.</text>
</comment>
<dbReference type="EMBL" id="PYAW01000001">
    <property type="protein sequence ID" value="PSL49433.1"/>
    <property type="molecule type" value="Genomic_DNA"/>
</dbReference>
<feature type="chain" id="PRO_5015177168" description="ATP-binding protein" evidence="1">
    <location>
        <begin position="20"/>
        <end position="291"/>
    </location>
</feature>
<accession>A0A2P8HT86</accession>
<dbReference type="SUPFAM" id="SSF101898">
    <property type="entry name" value="NHL repeat"/>
    <property type="match status" value="1"/>
</dbReference>
<protein>
    <recommendedName>
        <fullName evidence="4">ATP-binding protein</fullName>
    </recommendedName>
</protein>
<evidence type="ECO:0000313" key="2">
    <source>
        <dbReference type="EMBL" id="PSL49433.1"/>
    </source>
</evidence>
<evidence type="ECO:0000313" key="3">
    <source>
        <dbReference type="Proteomes" id="UP000240971"/>
    </source>
</evidence>
<dbReference type="Proteomes" id="UP000240971">
    <property type="component" value="Unassembled WGS sequence"/>
</dbReference>
<feature type="signal peptide" evidence="1">
    <location>
        <begin position="1"/>
        <end position="19"/>
    </location>
</feature>
<name>A0A2P8HT86_CHINA</name>
<evidence type="ECO:0008006" key="4">
    <source>
        <dbReference type="Google" id="ProtNLM"/>
    </source>
</evidence>
<dbReference type="AlphaFoldDB" id="A0A2P8HT86"/>
<proteinExistence type="predicted"/>
<dbReference type="InterPro" id="IPR015943">
    <property type="entry name" value="WD40/YVTN_repeat-like_dom_sf"/>
</dbReference>
<dbReference type="RefSeq" id="WP_106526666.1">
    <property type="nucleotide sequence ID" value="NZ_PYAW01000001.1"/>
</dbReference>
<reference evidence="2 3" key="1">
    <citation type="submission" date="2018-03" db="EMBL/GenBank/DDBJ databases">
        <title>Genomic Encyclopedia of Archaeal and Bacterial Type Strains, Phase II (KMG-II): from individual species to whole genera.</title>
        <authorList>
            <person name="Goeker M."/>
        </authorList>
    </citation>
    <scope>NUCLEOTIDE SEQUENCE [LARGE SCALE GENOMIC DNA]</scope>
    <source>
        <strain evidence="2 3">DSM 24859</strain>
    </source>
</reference>
<keyword evidence="1" id="KW-0732">Signal</keyword>
<dbReference type="Gene3D" id="2.130.10.10">
    <property type="entry name" value="YVTN repeat-like/Quinoprotein amine dehydrogenase"/>
    <property type="match status" value="1"/>
</dbReference>
<sequence>MKKYFPLLALLFFQFTVQAQQTITGLAMPESAVAYKDGYFVSEIGTKLEPLAKDGDGAISFINNAGKLVAFKYFDDTLNSPKGLEIIGNVIYVADIDRLKGYNIDTRKKVFDLNLEGKVTLLNDLSSAGDSFLVVTDSFKDDVLLVNVFTATYTILKGSIPVPNGVLYDAHTDEVYVCSMGNNLDGTGTLFKKKLHDGNAAFELMEGAPVGLFDGIVQLDDNHLLISDWITIKDPTKGNLYVYDIAAKSYRRIEVKRSPADIALDRKNHQLLIPQLLDNRLEVLPLTKIGL</sequence>
<keyword evidence="3" id="KW-1185">Reference proteome</keyword>
<evidence type="ECO:0000256" key="1">
    <source>
        <dbReference type="SAM" id="SignalP"/>
    </source>
</evidence>
<dbReference type="OrthoDB" id="7675395at2"/>
<gene>
    <name evidence="2" type="ORF">CLV51_101765</name>
</gene>